<sequence>MSAQKTGQVTAAPRPTGLFNHVVPGPDRPNGPEVVAHPPGRKATSTTRRTDADLDAKREWDADAAADRAVGIGVRRDDWKRWSGQVAWDVEAAADRAVGRGARLT</sequence>
<proteinExistence type="predicted"/>
<accession>R7S1F6</accession>
<dbReference type="HOGENOM" id="CLU_2237956_0_0_1"/>
<keyword evidence="3" id="KW-1185">Reference proteome</keyword>
<evidence type="ECO:0000256" key="1">
    <source>
        <dbReference type="SAM" id="MobiDB-lite"/>
    </source>
</evidence>
<dbReference type="Proteomes" id="UP000054196">
    <property type="component" value="Unassembled WGS sequence"/>
</dbReference>
<reference evidence="3" key="1">
    <citation type="journal article" date="2012" name="Science">
        <title>The Paleozoic origin of enzymatic lignin decomposition reconstructed from 31 fungal genomes.</title>
        <authorList>
            <person name="Floudas D."/>
            <person name="Binder M."/>
            <person name="Riley R."/>
            <person name="Barry K."/>
            <person name="Blanchette R.A."/>
            <person name="Henrissat B."/>
            <person name="Martinez A.T."/>
            <person name="Otillar R."/>
            <person name="Spatafora J.W."/>
            <person name="Yadav J.S."/>
            <person name="Aerts A."/>
            <person name="Benoit I."/>
            <person name="Boyd A."/>
            <person name="Carlson A."/>
            <person name="Copeland A."/>
            <person name="Coutinho P.M."/>
            <person name="de Vries R.P."/>
            <person name="Ferreira P."/>
            <person name="Findley K."/>
            <person name="Foster B."/>
            <person name="Gaskell J."/>
            <person name="Glotzer D."/>
            <person name="Gorecki P."/>
            <person name="Heitman J."/>
            <person name="Hesse C."/>
            <person name="Hori C."/>
            <person name="Igarashi K."/>
            <person name="Jurgens J.A."/>
            <person name="Kallen N."/>
            <person name="Kersten P."/>
            <person name="Kohler A."/>
            <person name="Kuees U."/>
            <person name="Kumar T.K.A."/>
            <person name="Kuo A."/>
            <person name="LaButti K."/>
            <person name="Larrondo L.F."/>
            <person name="Lindquist E."/>
            <person name="Ling A."/>
            <person name="Lombard V."/>
            <person name="Lucas S."/>
            <person name="Lundell T."/>
            <person name="Martin R."/>
            <person name="McLaughlin D.J."/>
            <person name="Morgenstern I."/>
            <person name="Morin E."/>
            <person name="Murat C."/>
            <person name="Nagy L.G."/>
            <person name="Nolan M."/>
            <person name="Ohm R.A."/>
            <person name="Patyshakuliyeva A."/>
            <person name="Rokas A."/>
            <person name="Ruiz-Duenas F.J."/>
            <person name="Sabat G."/>
            <person name="Salamov A."/>
            <person name="Samejima M."/>
            <person name="Schmutz J."/>
            <person name="Slot J.C."/>
            <person name="St John F."/>
            <person name="Stenlid J."/>
            <person name="Sun H."/>
            <person name="Sun S."/>
            <person name="Syed K."/>
            <person name="Tsang A."/>
            <person name="Wiebenga A."/>
            <person name="Young D."/>
            <person name="Pisabarro A."/>
            <person name="Eastwood D.C."/>
            <person name="Martin F."/>
            <person name="Cullen D."/>
            <person name="Grigoriev I.V."/>
            <person name="Hibbett D.S."/>
        </authorList>
    </citation>
    <scope>NUCLEOTIDE SEQUENCE [LARGE SCALE GENOMIC DNA]</scope>
    <source>
        <strain evidence="3">HHB-11173 SS5</strain>
    </source>
</reference>
<gene>
    <name evidence="2" type="ORF">PUNSTDRAFT_47716</name>
</gene>
<organism evidence="2 3">
    <name type="scientific">Punctularia strigosozonata (strain HHB-11173)</name>
    <name type="common">White-rot fungus</name>
    <dbReference type="NCBI Taxonomy" id="741275"/>
    <lineage>
        <taxon>Eukaryota</taxon>
        <taxon>Fungi</taxon>
        <taxon>Dikarya</taxon>
        <taxon>Basidiomycota</taxon>
        <taxon>Agaricomycotina</taxon>
        <taxon>Agaricomycetes</taxon>
        <taxon>Corticiales</taxon>
        <taxon>Punctulariaceae</taxon>
        <taxon>Punctularia</taxon>
    </lineage>
</organism>
<dbReference type="AlphaFoldDB" id="R7S1F6"/>
<name>R7S1F6_PUNST</name>
<evidence type="ECO:0000313" key="2">
    <source>
        <dbReference type="EMBL" id="EIN04210.1"/>
    </source>
</evidence>
<protein>
    <submittedName>
        <fullName evidence="2">Uncharacterized protein</fullName>
    </submittedName>
</protein>
<dbReference type="EMBL" id="JH687556">
    <property type="protein sequence ID" value="EIN04210.1"/>
    <property type="molecule type" value="Genomic_DNA"/>
</dbReference>
<dbReference type="RefSeq" id="XP_007388681.1">
    <property type="nucleotide sequence ID" value="XM_007388619.1"/>
</dbReference>
<dbReference type="KEGG" id="psq:PUNSTDRAFT_47716"/>
<evidence type="ECO:0000313" key="3">
    <source>
        <dbReference type="Proteomes" id="UP000054196"/>
    </source>
</evidence>
<feature type="region of interest" description="Disordered" evidence="1">
    <location>
        <begin position="1"/>
        <end position="52"/>
    </location>
</feature>
<dbReference type="GeneID" id="18882913"/>